<sequence length="488" mass="55814">MKVPINKNPESFGSYGIFCKTKTILDFLNTENPIHRQCSPGKPLLDSLESYESVYDTQFKAEIKAANMKWILESTNILVERFLRGLCPYDVPVYHKAKAKESRHTQSVVFQAIANAIELVQTDTALQLKKDSSIEFEKLNRLDTSCPMSTVHKEITFLQPNFTFDNTPNHYLQDQGTGIICDPLSGNLYTDMLYMNNATQLNHFTNETDVYTCDYTDSLNPKTTDINEYNLPGSNFKDIMNTEGLHKDIKEEQNSLNLLDTLSFPFTYSSQSKSALSFSSFNSNIIESSNPLKAEPSHLKNKIQVCPLERSAHLNFNPSLQKYTGSYPSSDGHIFTPFHEVDFKNSPALKLGFSGDHLELFRKRVEERQKIIKYNLQMWLLSEFLFLLFSRVIQTSYLMNFPENAQDNQQTQTMKVEVNSPSSLTKGISFENSLLFGHCELFHSFSNTGMCRIVLESKSHLEYKIKQAEESLEGFFFTALTLINDLFI</sequence>
<organism evidence="1 2">
    <name type="scientific">Smittium megazygosporum</name>
    <dbReference type="NCBI Taxonomy" id="133381"/>
    <lineage>
        <taxon>Eukaryota</taxon>
        <taxon>Fungi</taxon>
        <taxon>Fungi incertae sedis</taxon>
        <taxon>Zoopagomycota</taxon>
        <taxon>Kickxellomycotina</taxon>
        <taxon>Harpellomycetes</taxon>
        <taxon>Harpellales</taxon>
        <taxon>Legeriomycetaceae</taxon>
        <taxon>Smittium</taxon>
    </lineage>
</organism>
<name>A0A2T9ZD39_9FUNG</name>
<proteinExistence type="predicted"/>
<dbReference type="Proteomes" id="UP000245609">
    <property type="component" value="Unassembled WGS sequence"/>
</dbReference>
<reference evidence="1 2" key="1">
    <citation type="journal article" date="2018" name="MBio">
        <title>Comparative Genomics Reveals the Core Gene Toolbox for the Fungus-Insect Symbiosis.</title>
        <authorList>
            <person name="Wang Y."/>
            <person name="Stata M."/>
            <person name="Wang W."/>
            <person name="Stajich J.E."/>
            <person name="White M.M."/>
            <person name="Moncalvo J.M."/>
        </authorList>
    </citation>
    <scope>NUCLEOTIDE SEQUENCE [LARGE SCALE GENOMIC DNA]</scope>
    <source>
        <strain evidence="1 2">SC-DP-2</strain>
    </source>
</reference>
<accession>A0A2T9ZD39</accession>
<dbReference type="AlphaFoldDB" id="A0A2T9ZD39"/>
<dbReference type="EMBL" id="MBFS01000433">
    <property type="protein sequence ID" value="PVV02514.1"/>
    <property type="molecule type" value="Genomic_DNA"/>
</dbReference>
<evidence type="ECO:0000313" key="1">
    <source>
        <dbReference type="EMBL" id="PVV02514.1"/>
    </source>
</evidence>
<comment type="caution">
    <text evidence="1">The sequence shown here is derived from an EMBL/GenBank/DDBJ whole genome shotgun (WGS) entry which is preliminary data.</text>
</comment>
<gene>
    <name evidence="1" type="ORF">BB560_003029</name>
</gene>
<protein>
    <submittedName>
        <fullName evidence="1">Uncharacterized protein</fullName>
    </submittedName>
</protein>
<evidence type="ECO:0000313" key="2">
    <source>
        <dbReference type="Proteomes" id="UP000245609"/>
    </source>
</evidence>
<keyword evidence="2" id="KW-1185">Reference proteome</keyword>